<dbReference type="PANTHER" id="PTHR30249">
    <property type="entry name" value="PUTATIVE SEROTONIN TRANSPORTER"/>
    <property type="match status" value="1"/>
</dbReference>
<evidence type="ECO:0000256" key="4">
    <source>
        <dbReference type="ARBA" id="ARBA00023136"/>
    </source>
</evidence>
<dbReference type="AlphaFoldDB" id="A0A1G9QZ01"/>
<protein>
    <submittedName>
        <fullName evidence="6">Putative effector of murein hydrolase</fullName>
    </submittedName>
</protein>
<evidence type="ECO:0000256" key="3">
    <source>
        <dbReference type="ARBA" id="ARBA00022989"/>
    </source>
</evidence>
<evidence type="ECO:0000313" key="7">
    <source>
        <dbReference type="Proteomes" id="UP000198654"/>
    </source>
</evidence>
<dbReference type="InterPro" id="IPR007300">
    <property type="entry name" value="CidB/LrgB"/>
</dbReference>
<dbReference type="GO" id="GO:0016787">
    <property type="term" value="F:hydrolase activity"/>
    <property type="evidence" value="ECO:0007669"/>
    <property type="project" value="UniProtKB-KW"/>
</dbReference>
<feature type="transmembrane region" description="Helical" evidence="5">
    <location>
        <begin position="159"/>
        <end position="181"/>
    </location>
</feature>
<dbReference type="RefSeq" id="WP_089730580.1">
    <property type="nucleotide sequence ID" value="NZ_FNGI01000013.1"/>
</dbReference>
<evidence type="ECO:0000256" key="2">
    <source>
        <dbReference type="ARBA" id="ARBA00022692"/>
    </source>
</evidence>
<feature type="transmembrane region" description="Helical" evidence="5">
    <location>
        <begin position="217"/>
        <end position="241"/>
    </location>
</feature>
<feature type="transmembrane region" description="Helical" evidence="5">
    <location>
        <begin position="105"/>
        <end position="128"/>
    </location>
</feature>
<comment type="subcellular location">
    <subcellularLocation>
        <location evidence="1">Membrane</location>
        <topology evidence="1">Multi-pass membrane protein</topology>
    </subcellularLocation>
</comment>
<keyword evidence="6" id="KW-0378">Hydrolase</keyword>
<name>A0A1G9QZ01_9GAMM</name>
<evidence type="ECO:0000256" key="1">
    <source>
        <dbReference type="ARBA" id="ARBA00004141"/>
    </source>
</evidence>
<keyword evidence="3 5" id="KW-1133">Transmembrane helix</keyword>
<dbReference type="PANTHER" id="PTHR30249:SF0">
    <property type="entry name" value="PLASTIDAL GLYCOLATE_GLYCERATE TRANSLOCATOR 1, CHLOROPLASTIC"/>
    <property type="match status" value="1"/>
</dbReference>
<gene>
    <name evidence="6" type="ORF">SAMN05661010_03521</name>
</gene>
<evidence type="ECO:0000256" key="5">
    <source>
        <dbReference type="SAM" id="Phobius"/>
    </source>
</evidence>
<dbReference type="EMBL" id="FNGI01000013">
    <property type="protein sequence ID" value="SDM16256.1"/>
    <property type="molecule type" value="Genomic_DNA"/>
</dbReference>
<reference evidence="6 7" key="1">
    <citation type="submission" date="2016-10" db="EMBL/GenBank/DDBJ databases">
        <authorList>
            <person name="de Groot N.N."/>
        </authorList>
    </citation>
    <scope>NUCLEOTIDE SEQUENCE [LARGE SCALE GENOMIC DNA]</scope>
    <source>
        <strain evidence="6 7">DSM 14789</strain>
    </source>
</reference>
<feature type="transmembrane region" description="Helical" evidence="5">
    <location>
        <begin position="73"/>
        <end position="93"/>
    </location>
</feature>
<keyword evidence="4 5" id="KW-0472">Membrane</keyword>
<keyword evidence="7" id="KW-1185">Reference proteome</keyword>
<evidence type="ECO:0000313" key="6">
    <source>
        <dbReference type="EMBL" id="SDM16256.1"/>
    </source>
</evidence>
<dbReference type="STRING" id="119000.SAMN05661010_03521"/>
<proteinExistence type="predicted"/>
<keyword evidence="2 5" id="KW-0812">Transmembrane</keyword>
<dbReference type="Proteomes" id="UP000198654">
    <property type="component" value="Unassembled WGS sequence"/>
</dbReference>
<organism evidence="6 7">
    <name type="scientific">Modicisalibacter muralis</name>
    <dbReference type="NCBI Taxonomy" id="119000"/>
    <lineage>
        <taxon>Bacteria</taxon>
        <taxon>Pseudomonadati</taxon>
        <taxon>Pseudomonadota</taxon>
        <taxon>Gammaproteobacteria</taxon>
        <taxon>Oceanospirillales</taxon>
        <taxon>Halomonadaceae</taxon>
        <taxon>Modicisalibacter</taxon>
    </lineage>
</organism>
<feature type="transmembrane region" description="Helical" evidence="5">
    <location>
        <begin position="20"/>
        <end position="37"/>
    </location>
</feature>
<sequence length="246" mass="25903">MTDLALRWQTLPAHLADTPLLSTALTLFAFMLGARLFQVIKQPGWCPPILIASSLLALLIWVLPIGYQDYYQGAAWLMLLLGPATVALGVPLYQQFHHIRALWRPVLITLPPAAMLAAAYSVALAWWLGASPNVVASLAPKSVTAPIALGITEQIGGSASLMMGGLLITGVVATLAISLLAPRLGVTDERVIGFTLGVNGHAIGTVRAFEISAAAGAFASLGMGLTGIFTAIFLPIAWQLLAFPMP</sequence>
<dbReference type="GO" id="GO:0016020">
    <property type="term" value="C:membrane"/>
    <property type="evidence" value="ECO:0007669"/>
    <property type="project" value="UniProtKB-SubCell"/>
</dbReference>
<feature type="transmembrane region" description="Helical" evidence="5">
    <location>
        <begin position="49"/>
        <end position="67"/>
    </location>
</feature>
<dbReference type="OrthoDB" id="9811701at2"/>
<dbReference type="Pfam" id="PF04172">
    <property type="entry name" value="LrgB"/>
    <property type="match status" value="1"/>
</dbReference>
<accession>A0A1G9QZ01</accession>